<evidence type="ECO:0000259" key="6">
    <source>
        <dbReference type="Pfam" id="PF08801"/>
    </source>
</evidence>
<dbReference type="Pfam" id="PF08801">
    <property type="entry name" value="Nucleoporin_N"/>
    <property type="match status" value="1"/>
</dbReference>
<evidence type="ECO:0000256" key="1">
    <source>
        <dbReference type="ARBA" id="ARBA00004123"/>
    </source>
</evidence>
<comment type="subcellular location">
    <subcellularLocation>
        <location evidence="1">Nucleus</location>
    </subcellularLocation>
</comment>
<comment type="caution">
    <text evidence="7">The sequence shown here is derived from an EMBL/GenBank/DDBJ whole genome shotgun (WGS) entry which is preliminary data.</text>
</comment>
<gene>
    <name evidence="7" type="ORF">BASA50_001021</name>
</gene>
<dbReference type="Pfam" id="PF03177">
    <property type="entry name" value="Nucleoporin_C"/>
    <property type="match status" value="1"/>
</dbReference>
<dbReference type="InterPro" id="IPR042537">
    <property type="entry name" value="Nucleoporin_Nup155_C_2"/>
</dbReference>
<reference evidence="7 8" key="1">
    <citation type="submission" date="2021-02" db="EMBL/GenBank/DDBJ databases">
        <title>Variation within the Batrachochytrium salamandrivorans European outbreak.</title>
        <authorList>
            <person name="Kelly M."/>
            <person name="Pasmans F."/>
            <person name="Shea T.P."/>
            <person name="Munoz J.F."/>
            <person name="Carranza S."/>
            <person name="Cuomo C.A."/>
            <person name="Martel A."/>
        </authorList>
    </citation>
    <scope>NUCLEOTIDE SEQUENCE [LARGE SCALE GENOMIC DNA]</scope>
    <source>
        <strain evidence="7 8">AMFP18/2</strain>
    </source>
</reference>
<protein>
    <recommendedName>
        <fullName evidence="9">Nucleoporin Nup133/Nup155-like N-terminal domain-containing protein</fullName>
    </recommendedName>
</protein>
<comment type="similarity">
    <text evidence="2">Belongs to the non-repetitive/WGA-negative nucleoporin family.</text>
</comment>
<dbReference type="Gene3D" id="1.20.120.1880">
    <property type="entry name" value="Nucleoporin, helical C-terminal domain"/>
    <property type="match status" value="1"/>
</dbReference>
<dbReference type="PANTHER" id="PTHR10350">
    <property type="entry name" value="NUCLEAR PORE COMPLEX PROTEIN NUP155"/>
    <property type="match status" value="1"/>
</dbReference>
<organism evidence="7 8">
    <name type="scientific">Batrachochytrium salamandrivorans</name>
    <dbReference type="NCBI Taxonomy" id="1357716"/>
    <lineage>
        <taxon>Eukaryota</taxon>
        <taxon>Fungi</taxon>
        <taxon>Fungi incertae sedis</taxon>
        <taxon>Chytridiomycota</taxon>
        <taxon>Chytridiomycota incertae sedis</taxon>
        <taxon>Chytridiomycetes</taxon>
        <taxon>Rhizophydiales</taxon>
        <taxon>Rhizophydiales incertae sedis</taxon>
        <taxon>Batrachochytrium</taxon>
    </lineage>
</organism>
<dbReference type="PANTHER" id="PTHR10350:SF6">
    <property type="entry name" value="NUCLEAR PORE COMPLEX PROTEIN NUP155"/>
    <property type="match status" value="1"/>
</dbReference>
<dbReference type="Gene3D" id="1.20.58.1780">
    <property type="match status" value="1"/>
</dbReference>
<dbReference type="Proteomes" id="UP001648503">
    <property type="component" value="Unassembled WGS sequence"/>
</dbReference>
<evidence type="ECO:0000256" key="4">
    <source>
        <dbReference type="ARBA" id="ARBA00023242"/>
    </source>
</evidence>
<proteinExistence type="inferred from homology"/>
<evidence type="ECO:0008006" key="9">
    <source>
        <dbReference type="Google" id="ProtNLM"/>
    </source>
</evidence>
<dbReference type="Gene3D" id="1.25.40.450">
    <property type="entry name" value="Nucleoporin, helical domain, N-terminal subdomain"/>
    <property type="match status" value="1"/>
</dbReference>
<keyword evidence="4" id="KW-0539">Nucleus</keyword>
<evidence type="ECO:0000313" key="7">
    <source>
        <dbReference type="EMBL" id="KAH6585687.1"/>
    </source>
</evidence>
<dbReference type="EMBL" id="JAFCIX010000579">
    <property type="protein sequence ID" value="KAH6585687.1"/>
    <property type="molecule type" value="Genomic_DNA"/>
</dbReference>
<dbReference type="InterPro" id="IPR004870">
    <property type="entry name" value="Nucleoporin_Nup155"/>
</dbReference>
<dbReference type="Gene3D" id="1.25.40.440">
    <property type="entry name" value="Nucleoporin, helical domain, central subdomain"/>
    <property type="match status" value="1"/>
</dbReference>
<evidence type="ECO:0000259" key="5">
    <source>
        <dbReference type="Pfam" id="PF03177"/>
    </source>
</evidence>
<evidence type="ECO:0000256" key="2">
    <source>
        <dbReference type="ARBA" id="ARBA00007373"/>
    </source>
</evidence>
<keyword evidence="3" id="KW-0813">Transport</keyword>
<evidence type="ECO:0000313" key="8">
    <source>
        <dbReference type="Proteomes" id="UP001648503"/>
    </source>
</evidence>
<sequence>MAGPMSSDTTTAAVSHGVKMDSLRKAAALLEERLRKDCFPDLDDLCKNRLDVFQRGLVSLDSENSSSANFLRKDSFLSLPEYIFQQYDTVQSRSFMGIFPEINRVWISIDNRLYLWNYEDNGDNAINTFDDQEQIIISAALVKPIPGVFLDRIEYVLVVATPLEIILLGIAFSKKGQDGSPRGAMTIYRTDMSIASDGVNMTSIVGTDTGRIFMRGNNGQLYELEYESQDGWLVRKIRKINRTSSGIISFIPTFLLLRSENAVKFVTVDNSLGALYIISPKNDISIYSLGSDGKGMTRVATISDLFLQTVRFSNFIPQSALDERTFDIVSMHPISSSESLQIHLVAVTSTGIRLYFSSAQYNRMSFSTNMSANNLPTCLRLVFARGPPVVSQGLSHYNAIGSGKIHEAFYTNGLLIAAQSFTDELDRIIGVSLNSGMVTQSSPMYLSETCSFADVDGKTWAIAEAPTRFLTSNQNFNTKPPGIFLNELAMQFEYPARRFFLLTNMGLSTISKLRPVDLLLQLLKQSTGQDLRALEDFFVTNGKDQSCTMSLGIACGHSSIKSGHTDLLLPAIVALATRLFFEFGGKPTLAQSQPLQSGGGPLGVPVSTFEVRNSAKHNGLALYLTRALRPIWKTELIKKTISSDGSEKWDATQSIQDLISVQMNLKSLDSFLNQYPRFTAPPTPDTRPAGVDPEAWKNEQESLANMHELIRQSIETISFVSLLIDYKLPSMIGSLSDLEKRELQGFTFEALVSTVKGRDVGKMLMASLVNKQIEKEIGVELITATLQSRCPSICQTNEVVFYKGMEYIQKAKQSTSRNEQLSILGDALNLFLTVVKHIHFEKLRTIIENFKSLFFFSGVIDLALAYAAEQDAIDSSDMSNPTSQSYYKRIECYNLIFSMFESIDTLLTHNHNNKAASASAEDTEAIKSQVLARALASSDQAFHTSLYDWFIQRGLHNELLRIQSPYLEDYLVLNKGNLDRADYLWQFYVRNNRFSEAARVLSQIAQSPGLTLLTRIEYLTKAVTNAKSSAGLEFGGNQELLNHITDELDVTRLQFEIYNRISAIPEMEHAANELNHTILDVNMLYHHFAKPYQMNDVILSILHMADHGIQARTVAESAWASIMLKTKEDAIANNRSHIEALSDKIKELGRKFYPDENVFPLGFLVNRLEQESYENDDGVTTLHNAWVVDALRGINVPFITIFRTFHDLFETKLPPWSSNKALVFLIQEIHALLDKWLEHVRTLAASSYEREEFPARTVDEAISRYLVTIHEDETQLVDALHKIQSKLRRAF</sequence>
<feature type="domain" description="Nucleoporin Nup133/Nup155-like C-terminal" evidence="5">
    <location>
        <begin position="614"/>
        <end position="1272"/>
    </location>
</feature>
<evidence type="ECO:0000256" key="3">
    <source>
        <dbReference type="ARBA" id="ARBA00022448"/>
    </source>
</evidence>
<dbReference type="InterPro" id="IPR014908">
    <property type="entry name" value="Nucleoporin_Nup133/Nup155_N"/>
</dbReference>
<keyword evidence="8" id="KW-1185">Reference proteome</keyword>
<dbReference type="InterPro" id="IPR042538">
    <property type="entry name" value="Nucleoporin_Nup155_C_3"/>
</dbReference>
<dbReference type="InterPro" id="IPR042533">
    <property type="entry name" value="Nucleoporin_Nup155_C_1"/>
</dbReference>
<feature type="domain" description="Nucleoporin Nup133/Nup155-like N-terminal" evidence="6">
    <location>
        <begin position="75"/>
        <end position="508"/>
    </location>
</feature>
<dbReference type="InterPro" id="IPR007187">
    <property type="entry name" value="Nucleoporin_Nup133/Nup155_C"/>
</dbReference>
<accession>A0ABQ8EV05</accession>
<name>A0ABQ8EV05_9FUNG</name>